<dbReference type="Gene3D" id="3.60.10.10">
    <property type="entry name" value="Endonuclease/exonuclease/phosphatase"/>
    <property type="match status" value="1"/>
</dbReference>
<evidence type="ECO:0000313" key="1">
    <source>
        <dbReference type="EMBL" id="MEU0707544.1"/>
    </source>
</evidence>
<dbReference type="Proteomes" id="UP001550378">
    <property type="component" value="Unassembled WGS sequence"/>
</dbReference>
<reference evidence="1 2" key="1">
    <citation type="submission" date="2024-06" db="EMBL/GenBank/DDBJ databases">
        <title>The Natural Products Discovery Center: Release of the First 8490 Sequenced Strains for Exploring Actinobacteria Biosynthetic Diversity.</title>
        <authorList>
            <person name="Kalkreuter E."/>
            <person name="Kautsar S.A."/>
            <person name="Yang D."/>
            <person name="Bader C.D."/>
            <person name="Teijaro C.N."/>
            <person name="Fluegel L."/>
            <person name="Davis C.M."/>
            <person name="Simpson J.R."/>
            <person name="Lauterbach L."/>
            <person name="Steele A.D."/>
            <person name="Gui C."/>
            <person name="Meng S."/>
            <person name="Li G."/>
            <person name="Viehrig K."/>
            <person name="Ye F."/>
            <person name="Su P."/>
            <person name="Kiefer A.F."/>
            <person name="Nichols A."/>
            <person name="Cepeda A.J."/>
            <person name="Yan W."/>
            <person name="Fan B."/>
            <person name="Jiang Y."/>
            <person name="Adhikari A."/>
            <person name="Zheng C.-J."/>
            <person name="Schuster L."/>
            <person name="Cowan T.M."/>
            <person name="Smanski M.J."/>
            <person name="Chevrette M.G."/>
            <person name="De Carvalho L.P.S."/>
            <person name="Shen B."/>
        </authorList>
    </citation>
    <scope>NUCLEOTIDE SEQUENCE [LARGE SCALE GENOMIC DNA]</scope>
    <source>
        <strain evidence="1 2">NPDC006337</strain>
    </source>
</reference>
<keyword evidence="1" id="KW-0255">Endonuclease</keyword>
<sequence length="280" mass="30468">MSSPAEQLSLITPDEPAHQPADDAVRLLLFNTQNASPDRARRQAAWIASQEGADTAVLTEVSSTRGGDALVTALTERGYATVIAPQPAEADYRTVIACRTADAHKVESPVTVTPHRAPVARVTIGGHDIIVLGLYVPSRGPKEHRNVAKRAFQDAVTEALPKLHAAYPDIPVIVAGDLNVIERGHQPPHKVFGAWEYAFYDSFQAAGLTDAFRHLHPDKIAHSWYGRSGNGFRFDHIFVSTAHVTQVLACDYHQEAREAGLTDHAVMTVHFRLPGPAETT</sequence>
<dbReference type="EMBL" id="JBEXZR010000006">
    <property type="protein sequence ID" value="MEU0707544.1"/>
    <property type="molecule type" value="Genomic_DNA"/>
</dbReference>
<proteinExistence type="predicted"/>
<keyword evidence="1" id="KW-0378">Hydrolase</keyword>
<dbReference type="SUPFAM" id="SSF56219">
    <property type="entry name" value="DNase I-like"/>
    <property type="match status" value="1"/>
</dbReference>
<dbReference type="GO" id="GO:0004519">
    <property type="term" value="F:endonuclease activity"/>
    <property type="evidence" value="ECO:0007669"/>
    <property type="project" value="UniProtKB-KW"/>
</dbReference>
<gene>
    <name evidence="1" type="ORF">ABZ508_09215</name>
</gene>
<protein>
    <submittedName>
        <fullName evidence="1">Endonuclease</fullName>
    </submittedName>
</protein>
<dbReference type="RefSeq" id="WP_189905192.1">
    <property type="nucleotide sequence ID" value="NZ_JBEXZO010000068.1"/>
</dbReference>
<evidence type="ECO:0000313" key="2">
    <source>
        <dbReference type="Proteomes" id="UP001550378"/>
    </source>
</evidence>
<name>A0ABV2W1X8_9ACTN</name>
<accession>A0ABV2W1X8</accession>
<comment type="caution">
    <text evidence="1">The sequence shown here is derived from an EMBL/GenBank/DDBJ whole genome shotgun (WGS) entry which is preliminary data.</text>
</comment>
<keyword evidence="2" id="KW-1185">Reference proteome</keyword>
<keyword evidence="1" id="KW-0540">Nuclease</keyword>
<organism evidence="1 2">
    <name type="scientific">Streptomyces lavendulocolor</name>
    <dbReference type="NCBI Taxonomy" id="67316"/>
    <lineage>
        <taxon>Bacteria</taxon>
        <taxon>Bacillati</taxon>
        <taxon>Actinomycetota</taxon>
        <taxon>Actinomycetes</taxon>
        <taxon>Kitasatosporales</taxon>
        <taxon>Streptomycetaceae</taxon>
        <taxon>Streptomyces</taxon>
    </lineage>
</organism>
<dbReference type="InterPro" id="IPR036691">
    <property type="entry name" value="Endo/exonu/phosph_ase_sf"/>
</dbReference>